<evidence type="ECO:0000313" key="3">
    <source>
        <dbReference type="Proteomes" id="UP000247727"/>
    </source>
</evidence>
<dbReference type="SUPFAM" id="SSF54427">
    <property type="entry name" value="NTF2-like"/>
    <property type="match status" value="1"/>
</dbReference>
<dbReference type="InterPro" id="IPR032710">
    <property type="entry name" value="NTF2-like_dom_sf"/>
</dbReference>
<feature type="domain" description="SnoaL-like" evidence="1">
    <location>
        <begin position="8"/>
        <end position="109"/>
    </location>
</feature>
<dbReference type="Pfam" id="PF12680">
    <property type="entry name" value="SnoaL_2"/>
    <property type="match status" value="1"/>
</dbReference>
<dbReference type="Gene3D" id="3.10.450.50">
    <property type="match status" value="1"/>
</dbReference>
<evidence type="ECO:0000259" key="1">
    <source>
        <dbReference type="Pfam" id="PF12680"/>
    </source>
</evidence>
<reference evidence="2 3" key="1">
    <citation type="submission" date="2018-06" db="EMBL/GenBank/DDBJ databases">
        <title>Genomic Encyclopedia of Type Strains, Phase III (KMG-III): the genomes of soil and plant-associated and newly described type strains.</title>
        <authorList>
            <person name="Whitman W."/>
        </authorList>
    </citation>
    <scope>NUCLEOTIDE SEQUENCE [LARGE SCALE GENOMIC DNA]</scope>
    <source>
        <strain evidence="2 3">JA737</strain>
    </source>
</reference>
<dbReference type="RefSeq" id="WP_110806313.1">
    <property type="nucleotide sequence ID" value="NZ_QJTK01000010.1"/>
</dbReference>
<dbReference type="AlphaFoldDB" id="A0A318UAW1"/>
<accession>A0A318UAW1</accession>
<organism evidence="2 3">
    <name type="scientific">Rhodobacter viridis</name>
    <dbReference type="NCBI Taxonomy" id="1054202"/>
    <lineage>
        <taxon>Bacteria</taxon>
        <taxon>Pseudomonadati</taxon>
        <taxon>Pseudomonadota</taxon>
        <taxon>Alphaproteobacteria</taxon>
        <taxon>Rhodobacterales</taxon>
        <taxon>Rhodobacter group</taxon>
        <taxon>Rhodobacter</taxon>
    </lineage>
</organism>
<gene>
    <name evidence="2" type="ORF">C8J30_110112</name>
</gene>
<proteinExistence type="predicted"/>
<dbReference type="OrthoDB" id="7844074at2"/>
<keyword evidence="3" id="KW-1185">Reference proteome</keyword>
<name>A0A318UAW1_9RHOB</name>
<comment type="caution">
    <text evidence="2">The sequence shown here is derived from an EMBL/GenBank/DDBJ whole genome shotgun (WGS) entry which is preliminary data.</text>
</comment>
<dbReference type="EMBL" id="QJTK01000010">
    <property type="protein sequence ID" value="PYF09239.1"/>
    <property type="molecule type" value="Genomic_DNA"/>
</dbReference>
<dbReference type="Proteomes" id="UP000247727">
    <property type="component" value="Unassembled WGS sequence"/>
</dbReference>
<dbReference type="InterPro" id="IPR037401">
    <property type="entry name" value="SnoaL-like"/>
</dbReference>
<sequence>MTKIDRLEDWYRTVWLCGDLRAIGNFFPPEATETGLLPGHSLRPADFAELVPMLMRLVTEPRFRIVQHFESGDWLWALVHIEARSARDLRPVDITSQVAVRFQGNKFVEAYNHVDMLGFFGQIGALPAEVMALCLMGEQLG</sequence>
<protein>
    <recommendedName>
        <fullName evidence="1">SnoaL-like domain-containing protein</fullName>
    </recommendedName>
</protein>
<evidence type="ECO:0000313" key="2">
    <source>
        <dbReference type="EMBL" id="PYF09239.1"/>
    </source>
</evidence>